<dbReference type="Proteomes" id="UP001293593">
    <property type="component" value="Unassembled WGS sequence"/>
</dbReference>
<evidence type="ECO:0000313" key="2">
    <source>
        <dbReference type="Proteomes" id="UP001293593"/>
    </source>
</evidence>
<gene>
    <name evidence="1" type="ORF">QN277_028145</name>
</gene>
<reference evidence="1" key="1">
    <citation type="submission" date="2023-10" db="EMBL/GenBank/DDBJ databases">
        <title>Chromosome-level genome of the transformable northern wattle, Acacia crassicarpa.</title>
        <authorList>
            <person name="Massaro I."/>
            <person name="Sinha N.R."/>
            <person name="Poethig S."/>
            <person name="Leichty A.R."/>
        </authorList>
    </citation>
    <scope>NUCLEOTIDE SEQUENCE</scope>
    <source>
        <strain evidence="1">Acra3RX</strain>
        <tissue evidence="1">Leaf</tissue>
    </source>
</reference>
<proteinExistence type="predicted"/>
<dbReference type="AlphaFoldDB" id="A0AAE1J6M6"/>
<name>A0AAE1J6M6_9FABA</name>
<sequence length="114" mass="12779">MGFHVVALAKLLHLKLSSHSLRPALAWLACPLSLKLLFGLRIVRHSFSDAAYSFRLFSFQLAQIAFHGESLPFATRFQRALRLIAGRTVGSRPAQTLQPDPFTESFHTLSFLTL</sequence>
<dbReference type="EMBL" id="JAWXYG010000009">
    <property type="protein sequence ID" value="KAK4262604.1"/>
    <property type="molecule type" value="Genomic_DNA"/>
</dbReference>
<comment type="caution">
    <text evidence="1">The sequence shown here is derived from an EMBL/GenBank/DDBJ whole genome shotgun (WGS) entry which is preliminary data.</text>
</comment>
<protein>
    <submittedName>
        <fullName evidence="1">Uncharacterized protein</fullName>
    </submittedName>
</protein>
<accession>A0AAE1J6M6</accession>
<organism evidence="1 2">
    <name type="scientific">Acacia crassicarpa</name>
    <name type="common">northern wattle</name>
    <dbReference type="NCBI Taxonomy" id="499986"/>
    <lineage>
        <taxon>Eukaryota</taxon>
        <taxon>Viridiplantae</taxon>
        <taxon>Streptophyta</taxon>
        <taxon>Embryophyta</taxon>
        <taxon>Tracheophyta</taxon>
        <taxon>Spermatophyta</taxon>
        <taxon>Magnoliopsida</taxon>
        <taxon>eudicotyledons</taxon>
        <taxon>Gunneridae</taxon>
        <taxon>Pentapetalae</taxon>
        <taxon>rosids</taxon>
        <taxon>fabids</taxon>
        <taxon>Fabales</taxon>
        <taxon>Fabaceae</taxon>
        <taxon>Caesalpinioideae</taxon>
        <taxon>mimosoid clade</taxon>
        <taxon>Acacieae</taxon>
        <taxon>Acacia</taxon>
    </lineage>
</organism>
<evidence type="ECO:0000313" key="1">
    <source>
        <dbReference type="EMBL" id="KAK4262604.1"/>
    </source>
</evidence>
<dbReference type="PANTHER" id="PTHR38925">
    <property type="entry name" value="PROTEIN, PUTATIVE-RELATED"/>
    <property type="match status" value="1"/>
</dbReference>
<dbReference type="PANTHER" id="PTHR38925:SF1">
    <property type="entry name" value="PROTEIN, PUTATIVE-RELATED"/>
    <property type="match status" value="1"/>
</dbReference>
<keyword evidence="2" id="KW-1185">Reference proteome</keyword>